<keyword evidence="6" id="KW-1185">Reference proteome</keyword>
<accession>A0A518DCR9</accession>
<dbReference type="GO" id="GO:0000976">
    <property type="term" value="F:transcription cis-regulatory region binding"/>
    <property type="evidence" value="ECO:0007669"/>
    <property type="project" value="TreeGrafter"/>
</dbReference>
<protein>
    <submittedName>
        <fullName evidence="5">Arabinose metabolism transcriptional repressor</fullName>
    </submittedName>
</protein>
<keyword evidence="2" id="KW-0238">DNA-binding</keyword>
<dbReference type="InterPro" id="IPR000524">
    <property type="entry name" value="Tscrpt_reg_HTH_GntR"/>
</dbReference>
<evidence type="ECO:0000256" key="3">
    <source>
        <dbReference type="ARBA" id="ARBA00023163"/>
    </source>
</evidence>
<evidence type="ECO:0000256" key="1">
    <source>
        <dbReference type="ARBA" id="ARBA00023015"/>
    </source>
</evidence>
<dbReference type="InterPro" id="IPR046335">
    <property type="entry name" value="LacI/GalR-like_sensor"/>
</dbReference>
<dbReference type="Pfam" id="PF13377">
    <property type="entry name" value="Peripla_BP_3"/>
    <property type="match status" value="1"/>
</dbReference>
<dbReference type="PANTHER" id="PTHR30146">
    <property type="entry name" value="LACI-RELATED TRANSCRIPTIONAL REPRESSOR"/>
    <property type="match status" value="1"/>
</dbReference>
<dbReference type="Gene3D" id="1.10.10.10">
    <property type="entry name" value="Winged helix-like DNA-binding domain superfamily/Winged helix DNA-binding domain"/>
    <property type="match status" value="1"/>
</dbReference>
<dbReference type="EMBL" id="CP036291">
    <property type="protein sequence ID" value="QDU89277.1"/>
    <property type="molecule type" value="Genomic_DNA"/>
</dbReference>
<reference evidence="5 6" key="1">
    <citation type="submission" date="2019-02" db="EMBL/GenBank/DDBJ databases">
        <title>Deep-cultivation of Planctomycetes and their phenomic and genomic characterization uncovers novel biology.</title>
        <authorList>
            <person name="Wiegand S."/>
            <person name="Jogler M."/>
            <person name="Boedeker C."/>
            <person name="Pinto D."/>
            <person name="Vollmers J."/>
            <person name="Rivas-Marin E."/>
            <person name="Kohn T."/>
            <person name="Peeters S.H."/>
            <person name="Heuer A."/>
            <person name="Rast P."/>
            <person name="Oberbeckmann S."/>
            <person name="Bunk B."/>
            <person name="Jeske O."/>
            <person name="Meyerdierks A."/>
            <person name="Storesund J.E."/>
            <person name="Kallscheuer N."/>
            <person name="Luecker S."/>
            <person name="Lage O.M."/>
            <person name="Pohl T."/>
            <person name="Merkel B.J."/>
            <person name="Hornburger P."/>
            <person name="Mueller R.-W."/>
            <person name="Bruemmer F."/>
            <person name="Labrenz M."/>
            <person name="Spormann A.M."/>
            <person name="Op den Camp H."/>
            <person name="Overmann J."/>
            <person name="Amann R."/>
            <person name="Jetten M.S.M."/>
            <person name="Mascher T."/>
            <person name="Medema M.H."/>
            <person name="Devos D.P."/>
            <person name="Kaster A.-K."/>
            <person name="Ovreas L."/>
            <person name="Rohde M."/>
            <person name="Galperin M.Y."/>
            <person name="Jogler C."/>
        </authorList>
    </citation>
    <scope>NUCLEOTIDE SEQUENCE [LARGE SCALE GENOMIC DNA]</scope>
    <source>
        <strain evidence="5 6">Pla175</strain>
    </source>
</reference>
<dbReference type="KEGG" id="pnd:Pla175_26660"/>
<evidence type="ECO:0000256" key="2">
    <source>
        <dbReference type="ARBA" id="ARBA00023125"/>
    </source>
</evidence>
<gene>
    <name evidence="5" type="primary">araR</name>
    <name evidence="5" type="ORF">Pla175_26660</name>
</gene>
<dbReference type="PRINTS" id="PR00035">
    <property type="entry name" value="HTHGNTR"/>
</dbReference>
<dbReference type="SUPFAM" id="SSF53822">
    <property type="entry name" value="Periplasmic binding protein-like I"/>
    <property type="match status" value="1"/>
</dbReference>
<dbReference type="CDD" id="cd07377">
    <property type="entry name" value="WHTH_GntR"/>
    <property type="match status" value="1"/>
</dbReference>
<dbReference type="InterPro" id="IPR036390">
    <property type="entry name" value="WH_DNA-bd_sf"/>
</dbReference>
<evidence type="ECO:0000313" key="6">
    <source>
        <dbReference type="Proteomes" id="UP000317429"/>
    </source>
</evidence>
<feature type="domain" description="HTH gntR-type" evidence="4">
    <location>
        <begin position="12"/>
        <end position="80"/>
    </location>
</feature>
<dbReference type="Proteomes" id="UP000317429">
    <property type="component" value="Chromosome"/>
</dbReference>
<dbReference type="CDD" id="cd06267">
    <property type="entry name" value="PBP1_LacI_sugar_binding-like"/>
    <property type="match status" value="1"/>
</dbReference>
<dbReference type="GO" id="GO:0003700">
    <property type="term" value="F:DNA-binding transcription factor activity"/>
    <property type="evidence" value="ECO:0007669"/>
    <property type="project" value="InterPro"/>
</dbReference>
<evidence type="ECO:0000259" key="4">
    <source>
        <dbReference type="PROSITE" id="PS50949"/>
    </source>
</evidence>
<dbReference type="PROSITE" id="PS50949">
    <property type="entry name" value="HTH_GNTR"/>
    <property type="match status" value="1"/>
</dbReference>
<dbReference type="OrthoDB" id="9772505at2"/>
<evidence type="ECO:0000313" key="5">
    <source>
        <dbReference type="EMBL" id="QDU89277.1"/>
    </source>
</evidence>
<dbReference type="SUPFAM" id="SSF46785">
    <property type="entry name" value="Winged helix' DNA-binding domain"/>
    <property type="match status" value="1"/>
</dbReference>
<dbReference type="InterPro" id="IPR036388">
    <property type="entry name" value="WH-like_DNA-bd_sf"/>
</dbReference>
<dbReference type="Pfam" id="PF00392">
    <property type="entry name" value="GntR"/>
    <property type="match status" value="1"/>
</dbReference>
<dbReference type="PANTHER" id="PTHR30146:SF109">
    <property type="entry name" value="HTH-TYPE TRANSCRIPTIONAL REGULATOR GALS"/>
    <property type="match status" value="1"/>
</dbReference>
<sequence>MSSSRKPAGRPAAKHREVFRLLEKGIRSGQYGLGSQLPTEAILVEQLGYSRPTIARAMRDLQDLGLIERRPGAGSFVRRGSAKKNAAATLGLLVPELGCGDIFDPICAQIARRVQREQIGLMWGDAGASQLHATGGVGRLDAHPEAAVHAAERLIVQAVSGVFFVPLSGPGLDAQTNQHILKLFASAGVSVVLLDRDIEGFPARSEFDLVSVDHLQGQYRLTEHIVAAGHRRIVYLQWPGHTDSLLKRVSGMRACLAASGCEGLVIKGDAADTRFIGDLIDAHSPDVIMCENDMVATRLMQTLAGLDVKVPADLSVAGFNDISLAQHLSVPLTTVRQPCQDLGDAAVEAMRLRIEEPRRPPRTMLLDAQLAVRESVAQR</sequence>
<organism evidence="5 6">
    <name type="scientific">Pirellulimonas nuda</name>
    <dbReference type="NCBI Taxonomy" id="2528009"/>
    <lineage>
        <taxon>Bacteria</taxon>
        <taxon>Pseudomonadati</taxon>
        <taxon>Planctomycetota</taxon>
        <taxon>Planctomycetia</taxon>
        <taxon>Pirellulales</taxon>
        <taxon>Lacipirellulaceae</taxon>
        <taxon>Pirellulimonas</taxon>
    </lineage>
</organism>
<keyword evidence="1" id="KW-0805">Transcription regulation</keyword>
<proteinExistence type="predicted"/>
<name>A0A518DCR9_9BACT</name>
<dbReference type="AlphaFoldDB" id="A0A518DCR9"/>
<keyword evidence="3" id="KW-0804">Transcription</keyword>
<dbReference type="SMART" id="SM00345">
    <property type="entry name" value="HTH_GNTR"/>
    <property type="match status" value="1"/>
</dbReference>
<dbReference type="Gene3D" id="3.40.50.2300">
    <property type="match status" value="2"/>
</dbReference>
<dbReference type="InterPro" id="IPR028082">
    <property type="entry name" value="Peripla_BP_I"/>
</dbReference>